<feature type="region of interest" description="Disordered" evidence="1">
    <location>
        <begin position="173"/>
        <end position="197"/>
    </location>
</feature>
<sequence length="197" mass="21657">MIELLLLVSLPEAPSQARKPPLCDGIALIEKSTLDRPLAFKSLVVREMVPQQVRDKQGKRVTQKVEVVKVRPLPGLFDCRFVYNYTISLACYGPAEIAEGDMDAREAGLSGFAKEIRDCLTNDKLTQSSSDPDSTPFIAFSGGAKQPFYQISMVPFPAKDAMLRPELLVLGPVIDPIPPKSRSSTAKPEKVRAKSKK</sequence>
<reference evidence="2" key="1">
    <citation type="submission" date="2021-05" db="EMBL/GenBank/DDBJ databases">
        <authorList>
            <person name="Tanabe Y."/>
        </authorList>
    </citation>
    <scope>NUCLEOTIDE SEQUENCE</scope>
    <source>
        <strain evidence="2">BOTRYCO-1</strain>
    </source>
</reference>
<evidence type="ECO:0000313" key="2">
    <source>
        <dbReference type="EMBL" id="GIU65882.1"/>
    </source>
</evidence>
<comment type="caution">
    <text evidence="2">The sequence shown here is derived from an EMBL/GenBank/DDBJ whole genome shotgun (WGS) entry which is preliminary data.</text>
</comment>
<dbReference type="RefSeq" id="WP_284358349.1">
    <property type="nucleotide sequence ID" value="NZ_BPFZ01000001.1"/>
</dbReference>
<keyword evidence="3" id="KW-1185">Reference proteome</keyword>
<reference evidence="2" key="2">
    <citation type="journal article" date="2023" name="ISME Commun">
        <title>Characterization of a bloom-associated alphaproteobacterial lineage, 'Candidatus Phycosocius': insights into freshwater algal-bacterial interactions.</title>
        <authorList>
            <person name="Tanabe Y."/>
            <person name="Yamaguchi H."/>
            <person name="Yoshida M."/>
            <person name="Kai A."/>
            <person name="Okazaki Y."/>
        </authorList>
    </citation>
    <scope>NUCLEOTIDE SEQUENCE</scope>
    <source>
        <strain evidence="2">BOTRYCO-1</strain>
    </source>
</reference>
<name>A0ABQ4PS99_9PROT</name>
<protein>
    <submittedName>
        <fullName evidence="2">Uncharacterized protein</fullName>
    </submittedName>
</protein>
<organism evidence="2 3">
    <name type="scientific">Candidatus Phycosocius spiralis</name>
    <dbReference type="NCBI Taxonomy" id="2815099"/>
    <lineage>
        <taxon>Bacteria</taxon>
        <taxon>Pseudomonadati</taxon>
        <taxon>Pseudomonadota</taxon>
        <taxon>Alphaproteobacteria</taxon>
        <taxon>Caulobacterales</taxon>
        <taxon>Caulobacterales incertae sedis</taxon>
        <taxon>Candidatus Phycosocius</taxon>
    </lineage>
</organism>
<feature type="compositionally biased region" description="Basic and acidic residues" evidence="1">
    <location>
        <begin position="187"/>
        <end position="197"/>
    </location>
</feature>
<evidence type="ECO:0000256" key="1">
    <source>
        <dbReference type="SAM" id="MobiDB-lite"/>
    </source>
</evidence>
<accession>A0ABQ4PS99</accession>
<dbReference type="Proteomes" id="UP001161064">
    <property type="component" value="Unassembled WGS sequence"/>
</dbReference>
<proteinExistence type="predicted"/>
<evidence type="ECO:0000313" key="3">
    <source>
        <dbReference type="Proteomes" id="UP001161064"/>
    </source>
</evidence>
<dbReference type="EMBL" id="BPFZ01000001">
    <property type="protein sequence ID" value="GIU65882.1"/>
    <property type="molecule type" value="Genomic_DNA"/>
</dbReference>
<gene>
    <name evidence="2" type="ORF">PsB1_0036</name>
</gene>